<feature type="transmembrane region" description="Helical" evidence="2">
    <location>
        <begin position="94"/>
        <end position="119"/>
    </location>
</feature>
<evidence type="ECO:0000313" key="3">
    <source>
        <dbReference type="EnsemblMetazoa" id="GPAI015900-PA"/>
    </source>
</evidence>
<keyword evidence="4" id="KW-1185">Reference proteome</keyword>
<dbReference type="Proteomes" id="UP000092445">
    <property type="component" value="Unassembled WGS sequence"/>
</dbReference>
<dbReference type="EnsemblMetazoa" id="GPAI015900-RA">
    <property type="protein sequence ID" value="GPAI015900-PA"/>
    <property type="gene ID" value="GPAI015900"/>
</dbReference>
<keyword evidence="2" id="KW-0472">Membrane</keyword>
<reference evidence="3" key="2">
    <citation type="submission" date="2020-05" db="UniProtKB">
        <authorList>
            <consortium name="EnsemblMetazoa"/>
        </authorList>
    </citation>
    <scope>IDENTIFICATION</scope>
    <source>
        <strain evidence="3">IAEA</strain>
    </source>
</reference>
<evidence type="ECO:0000256" key="1">
    <source>
        <dbReference type="SAM" id="MobiDB-lite"/>
    </source>
</evidence>
<organism evidence="3 4">
    <name type="scientific">Glossina pallidipes</name>
    <name type="common">Tsetse fly</name>
    <dbReference type="NCBI Taxonomy" id="7398"/>
    <lineage>
        <taxon>Eukaryota</taxon>
        <taxon>Metazoa</taxon>
        <taxon>Ecdysozoa</taxon>
        <taxon>Arthropoda</taxon>
        <taxon>Hexapoda</taxon>
        <taxon>Insecta</taxon>
        <taxon>Pterygota</taxon>
        <taxon>Neoptera</taxon>
        <taxon>Endopterygota</taxon>
        <taxon>Diptera</taxon>
        <taxon>Brachycera</taxon>
        <taxon>Muscomorpha</taxon>
        <taxon>Hippoboscoidea</taxon>
        <taxon>Glossinidae</taxon>
        <taxon>Glossina</taxon>
    </lineage>
</organism>
<accession>A0A1A9ZIQ1</accession>
<reference evidence="4" key="1">
    <citation type="submission" date="2014-03" db="EMBL/GenBank/DDBJ databases">
        <authorList>
            <person name="Aksoy S."/>
            <person name="Warren W."/>
            <person name="Wilson R.K."/>
        </authorList>
    </citation>
    <scope>NUCLEOTIDE SEQUENCE [LARGE SCALE GENOMIC DNA]</scope>
    <source>
        <strain evidence="4">IAEA</strain>
    </source>
</reference>
<evidence type="ECO:0000313" key="4">
    <source>
        <dbReference type="Proteomes" id="UP000092445"/>
    </source>
</evidence>
<dbReference type="AlphaFoldDB" id="A0A1A9ZIQ1"/>
<dbReference type="VEuPathDB" id="VectorBase:GPAI015900"/>
<evidence type="ECO:0000256" key="2">
    <source>
        <dbReference type="SAM" id="Phobius"/>
    </source>
</evidence>
<feature type="compositionally biased region" description="Acidic residues" evidence="1">
    <location>
        <begin position="9"/>
        <end position="34"/>
    </location>
</feature>
<feature type="region of interest" description="Disordered" evidence="1">
    <location>
        <begin position="1"/>
        <end position="34"/>
    </location>
</feature>
<protein>
    <submittedName>
        <fullName evidence="3">Uncharacterized protein</fullName>
    </submittedName>
</protein>
<keyword evidence="2" id="KW-1133">Transmembrane helix</keyword>
<keyword evidence="2" id="KW-0812">Transmembrane</keyword>
<proteinExistence type="predicted"/>
<sequence length="132" mass="15046">MAQVQQVLDDNDYNIDDYNDNDDDDDDGDDDDDDGGGRLLTLVLLCSHRVESKETEMVITNAKCLLLSIDFYQGSICLPCQTVRQFLRLNNISVLEFCFLSSPIFFCLFFFITATTLIINRLMSAEYSLKNC</sequence>
<name>A0A1A9ZIQ1_GLOPL</name>